<feature type="region of interest" description="Disordered" evidence="2">
    <location>
        <begin position="41"/>
        <end position="60"/>
    </location>
</feature>
<evidence type="ECO:0000259" key="4">
    <source>
        <dbReference type="Pfam" id="PF24626"/>
    </source>
</evidence>
<proteinExistence type="predicted"/>
<dbReference type="Proteomes" id="UP001151760">
    <property type="component" value="Unassembled WGS sequence"/>
</dbReference>
<dbReference type="InterPro" id="IPR041577">
    <property type="entry name" value="RT_RNaseH_2"/>
</dbReference>
<keyword evidence="6" id="KW-1185">Reference proteome</keyword>
<dbReference type="GO" id="GO:0003964">
    <property type="term" value="F:RNA-directed DNA polymerase activity"/>
    <property type="evidence" value="ECO:0007669"/>
    <property type="project" value="UniProtKB-KW"/>
</dbReference>
<feature type="domain" description="Tf2-1-like SH3-like" evidence="4">
    <location>
        <begin position="777"/>
        <end position="810"/>
    </location>
</feature>
<dbReference type="Gene3D" id="3.30.70.270">
    <property type="match status" value="2"/>
</dbReference>
<evidence type="ECO:0000313" key="5">
    <source>
        <dbReference type="EMBL" id="GJU08910.1"/>
    </source>
</evidence>
<dbReference type="SUPFAM" id="SSF56672">
    <property type="entry name" value="DNA/RNA polymerases"/>
    <property type="match status" value="1"/>
</dbReference>
<dbReference type="Pfam" id="PF17919">
    <property type="entry name" value="RT_RNaseH_2"/>
    <property type="match status" value="1"/>
</dbReference>
<dbReference type="PANTHER" id="PTHR37984:SF5">
    <property type="entry name" value="PROTEIN NYNRIN-LIKE"/>
    <property type="match status" value="1"/>
</dbReference>
<dbReference type="InterPro" id="IPR043128">
    <property type="entry name" value="Rev_trsase/Diguanyl_cyclase"/>
</dbReference>
<dbReference type="Pfam" id="PF24626">
    <property type="entry name" value="SH3_Tf2-1"/>
    <property type="match status" value="1"/>
</dbReference>
<dbReference type="InterPro" id="IPR043502">
    <property type="entry name" value="DNA/RNA_pol_sf"/>
</dbReference>
<dbReference type="PANTHER" id="PTHR37984">
    <property type="entry name" value="PROTEIN CBG26694"/>
    <property type="match status" value="1"/>
</dbReference>
<name>A0ABQ5J8Q5_9ASTR</name>
<evidence type="ECO:0000256" key="2">
    <source>
        <dbReference type="SAM" id="MobiDB-lite"/>
    </source>
</evidence>
<sequence>MSVHLKDGSDIGSKPPKKRVDGSPIMLEDPYAYIMAAYQVPPSPDYMPGPEEPQSPPPLDFVPEPEFTRIMFSESDPRRSREVRTYEDPEEESGLITLPIGNEVCDEVEEEELPEMMTNDEDEIQSPTLPASPNSITTSIGVFLRPPMLALFLLSSDRRTYMLEITLPPRKRLGVDLGPRRQRDDEEQATTHDIYAVIGDTQDRQTQIYQSIETLVDDSQDYGITFCSDGSAGSDCTVARQLTEQLVQEFAIDAVTTGSGDHLQDTVNSTAGITGTSSRSNTAVAFGEAGTEGVVELTQWFKRIETVFHISNACVDIQIQVFHFVPLLAGLRKKMTGQGLFEEGEEEKKSSEVELWYLKVKVTKEEIGQVKGLLALSVEFGDTSRWTSKLKEQQQQHRSFVSTAFSSQIDITPSTLDHYYDNKQEHKEHLKLILELLKKDELYAKLSKCEFWIPKVHFLGHVIDGKGIYVDPAKIEAIKDRASPKPPMEIRQFLGLAGYYRRFLEGFSKIAKPVTKLTQKKVKFVWGDKQEAAFQLLKQKLCSAPILALPEGSEDFITYCDASKKVLGAVFMQREKVIAYASRQLKIHEKNYTTHNWKLGYAKRVEHEATSLVGVAYERDQPLWVRALVMTIGLDLPKQILNAQTEARKPENLKNEDVGGMLVENSKDPEKFRTEKLEPERMELYASMAGVGYHVMIPKHQRPSGLLVQPKIPEWKWDNITMDFVTKLPKTSQGYDTIWRSYSDKHRERQPSDRQRVYVDKKLLADGFSFGDKLLLKVLEKVGAVAYKLELPQELSRVHNTFHVSNLKRCYSDDPLTVPLDGLHVDDKLQFVEEPVEIMD</sequence>
<dbReference type="InterPro" id="IPR056924">
    <property type="entry name" value="SH3_Tf2-1"/>
</dbReference>
<keyword evidence="5" id="KW-0695">RNA-directed DNA polymerase</keyword>
<keyword evidence="5" id="KW-0548">Nucleotidyltransferase</keyword>
<dbReference type="EMBL" id="BQNB010021678">
    <property type="protein sequence ID" value="GJU08910.1"/>
    <property type="molecule type" value="Genomic_DNA"/>
</dbReference>
<reference evidence="5" key="2">
    <citation type="submission" date="2022-01" db="EMBL/GenBank/DDBJ databases">
        <authorList>
            <person name="Yamashiro T."/>
            <person name="Shiraishi A."/>
            <person name="Satake H."/>
            <person name="Nakayama K."/>
        </authorList>
    </citation>
    <scope>NUCLEOTIDE SEQUENCE</scope>
</reference>
<feature type="domain" description="Reverse transcriptase/retrotransposon-derived protein RNase H-like" evidence="3">
    <location>
        <begin position="526"/>
        <end position="598"/>
    </location>
</feature>
<keyword evidence="5" id="KW-0808">Transferase</keyword>
<feature type="region of interest" description="Disordered" evidence="2">
    <location>
        <begin position="1"/>
        <end position="25"/>
    </location>
</feature>
<evidence type="ECO:0000256" key="1">
    <source>
        <dbReference type="ARBA" id="ARBA00023268"/>
    </source>
</evidence>
<gene>
    <name evidence="5" type="ORF">Tco_1125340</name>
</gene>
<reference evidence="5" key="1">
    <citation type="journal article" date="2022" name="Int. J. Mol. Sci.">
        <title>Draft Genome of Tanacetum Coccineum: Genomic Comparison of Closely Related Tanacetum-Family Plants.</title>
        <authorList>
            <person name="Yamashiro T."/>
            <person name="Shiraishi A."/>
            <person name="Nakayama K."/>
            <person name="Satake H."/>
        </authorList>
    </citation>
    <scope>NUCLEOTIDE SEQUENCE</scope>
</reference>
<evidence type="ECO:0000259" key="3">
    <source>
        <dbReference type="Pfam" id="PF17919"/>
    </source>
</evidence>
<protein>
    <submittedName>
        <fullName evidence="5">Reverse transcriptase domain-containing protein</fullName>
    </submittedName>
</protein>
<accession>A0ABQ5J8Q5</accession>
<evidence type="ECO:0000313" key="6">
    <source>
        <dbReference type="Proteomes" id="UP001151760"/>
    </source>
</evidence>
<organism evidence="5 6">
    <name type="scientific">Tanacetum coccineum</name>
    <dbReference type="NCBI Taxonomy" id="301880"/>
    <lineage>
        <taxon>Eukaryota</taxon>
        <taxon>Viridiplantae</taxon>
        <taxon>Streptophyta</taxon>
        <taxon>Embryophyta</taxon>
        <taxon>Tracheophyta</taxon>
        <taxon>Spermatophyta</taxon>
        <taxon>Magnoliopsida</taxon>
        <taxon>eudicotyledons</taxon>
        <taxon>Gunneridae</taxon>
        <taxon>Pentapetalae</taxon>
        <taxon>asterids</taxon>
        <taxon>campanulids</taxon>
        <taxon>Asterales</taxon>
        <taxon>Asteraceae</taxon>
        <taxon>Asteroideae</taxon>
        <taxon>Anthemideae</taxon>
        <taxon>Anthemidinae</taxon>
        <taxon>Tanacetum</taxon>
    </lineage>
</organism>
<comment type="caution">
    <text evidence="5">The sequence shown here is derived from an EMBL/GenBank/DDBJ whole genome shotgun (WGS) entry which is preliminary data.</text>
</comment>
<dbReference type="InterPro" id="IPR050951">
    <property type="entry name" value="Retrovirus_Pol_polyprotein"/>
</dbReference>
<keyword evidence="1" id="KW-0511">Multifunctional enzyme</keyword>